<feature type="compositionally biased region" description="Polar residues" evidence="10">
    <location>
        <begin position="1884"/>
        <end position="1903"/>
    </location>
</feature>
<gene>
    <name evidence="14" type="ORF">SNE40_003679</name>
</gene>
<evidence type="ECO:0000256" key="5">
    <source>
        <dbReference type="ARBA" id="ARBA00023015"/>
    </source>
</evidence>
<feature type="compositionally biased region" description="Basic and acidic residues" evidence="10">
    <location>
        <begin position="446"/>
        <end position="458"/>
    </location>
</feature>
<evidence type="ECO:0000313" key="15">
    <source>
        <dbReference type="Proteomes" id="UP001347796"/>
    </source>
</evidence>
<dbReference type="PANTHER" id="PTHR48249:SF3">
    <property type="entry name" value="MEDIATOR OF RNA POLYMERASE II TRANSCRIPTION SUBUNIT 13"/>
    <property type="match status" value="1"/>
</dbReference>
<feature type="domain" description="MID" evidence="13">
    <location>
        <begin position="1317"/>
        <end position="1564"/>
    </location>
</feature>
<dbReference type="GO" id="GO:0045944">
    <property type="term" value="P:positive regulation of transcription by RNA polymerase II"/>
    <property type="evidence" value="ECO:0007669"/>
    <property type="project" value="TreeGrafter"/>
</dbReference>
<reference evidence="14 15" key="1">
    <citation type="submission" date="2024-01" db="EMBL/GenBank/DDBJ databases">
        <title>The genome of the rayed Mediterranean limpet Patella caerulea (Linnaeus, 1758).</title>
        <authorList>
            <person name="Anh-Thu Weber A."/>
            <person name="Halstead-Nussloch G."/>
        </authorList>
    </citation>
    <scope>NUCLEOTIDE SEQUENCE [LARGE SCALE GENOMIC DNA]</scope>
    <source>
        <strain evidence="14">AATW-2023a</strain>
        <tissue evidence="14">Whole specimen</tissue>
    </source>
</reference>
<evidence type="ECO:0000259" key="12">
    <source>
        <dbReference type="Pfam" id="PF11597"/>
    </source>
</evidence>
<feature type="domain" description="Mediator complex subunit Med13 C-terminal" evidence="11">
    <location>
        <begin position="1603"/>
        <end position="2018"/>
    </location>
</feature>
<evidence type="ECO:0000256" key="1">
    <source>
        <dbReference type="ARBA" id="ARBA00004123"/>
    </source>
</evidence>
<evidence type="ECO:0000256" key="9">
    <source>
        <dbReference type="RuleBase" id="RU364134"/>
    </source>
</evidence>
<feature type="region of interest" description="Disordered" evidence="10">
    <location>
        <begin position="1864"/>
        <end position="1906"/>
    </location>
</feature>
<evidence type="ECO:0000256" key="8">
    <source>
        <dbReference type="ARBA" id="ARBA00023242"/>
    </source>
</evidence>
<keyword evidence="7 9" id="KW-0804">Transcription</keyword>
<dbReference type="Pfam" id="PF18296">
    <property type="entry name" value="MID_MedPIWI"/>
    <property type="match status" value="1"/>
</dbReference>
<comment type="similarity">
    <text evidence="2 9">Belongs to the Mediator complex subunit 13 family.</text>
</comment>
<dbReference type="Pfam" id="PF06333">
    <property type="entry name" value="Med13_C"/>
    <property type="match status" value="1"/>
</dbReference>
<feature type="region of interest" description="Disordered" evidence="10">
    <location>
        <begin position="1427"/>
        <end position="1479"/>
    </location>
</feature>
<dbReference type="EMBL" id="JAZGQO010000002">
    <property type="protein sequence ID" value="KAK6192153.1"/>
    <property type="molecule type" value="Genomic_DNA"/>
</dbReference>
<feature type="region of interest" description="Disordered" evidence="10">
    <location>
        <begin position="676"/>
        <end position="762"/>
    </location>
</feature>
<evidence type="ECO:0000256" key="4">
    <source>
        <dbReference type="ARBA" id="ARBA00022491"/>
    </source>
</evidence>
<dbReference type="Proteomes" id="UP001347796">
    <property type="component" value="Unassembled WGS sequence"/>
</dbReference>
<dbReference type="GO" id="GO:0016592">
    <property type="term" value="C:mediator complex"/>
    <property type="evidence" value="ECO:0007669"/>
    <property type="project" value="InterPro"/>
</dbReference>
<feature type="compositionally biased region" description="Low complexity" evidence="10">
    <location>
        <begin position="1866"/>
        <end position="1879"/>
    </location>
</feature>
<evidence type="ECO:0000259" key="13">
    <source>
        <dbReference type="Pfam" id="PF18296"/>
    </source>
</evidence>
<comment type="subcellular location">
    <subcellularLocation>
        <location evidence="1 9">Nucleus</location>
    </subcellularLocation>
</comment>
<evidence type="ECO:0000256" key="10">
    <source>
        <dbReference type="SAM" id="MobiDB-lite"/>
    </source>
</evidence>
<dbReference type="InterPro" id="IPR009401">
    <property type="entry name" value="Med13_C"/>
</dbReference>
<accession>A0AAN8Q0I2</accession>
<organism evidence="14 15">
    <name type="scientific">Patella caerulea</name>
    <name type="common">Rayed Mediterranean limpet</name>
    <dbReference type="NCBI Taxonomy" id="87958"/>
    <lineage>
        <taxon>Eukaryota</taxon>
        <taxon>Metazoa</taxon>
        <taxon>Spiralia</taxon>
        <taxon>Lophotrochozoa</taxon>
        <taxon>Mollusca</taxon>
        <taxon>Gastropoda</taxon>
        <taxon>Patellogastropoda</taxon>
        <taxon>Patelloidea</taxon>
        <taxon>Patellidae</taxon>
        <taxon>Patella</taxon>
    </lineage>
</organism>
<feature type="region of interest" description="Disordered" evidence="10">
    <location>
        <begin position="431"/>
        <end position="471"/>
    </location>
</feature>
<keyword evidence="5 9" id="KW-0805">Transcription regulation</keyword>
<evidence type="ECO:0000256" key="3">
    <source>
        <dbReference type="ARBA" id="ARBA00019618"/>
    </source>
</evidence>
<feature type="domain" description="Mediator complex subunit Med13 N-terminal" evidence="12">
    <location>
        <begin position="12"/>
        <end position="262"/>
    </location>
</feature>
<feature type="compositionally biased region" description="Polar residues" evidence="10">
    <location>
        <begin position="490"/>
        <end position="519"/>
    </location>
</feature>
<dbReference type="PANTHER" id="PTHR48249">
    <property type="entry name" value="MEDIATOR OF RNA POLYMERASE II TRANSCRIPTION SUBUNIT 13"/>
    <property type="match status" value="1"/>
</dbReference>
<keyword evidence="8 9" id="KW-0539">Nucleus</keyword>
<feature type="compositionally biased region" description="Polar residues" evidence="10">
    <location>
        <begin position="561"/>
        <end position="573"/>
    </location>
</feature>
<comment type="caution">
    <text evidence="14">The sequence shown here is derived from an EMBL/GenBank/DDBJ whole genome shotgun (WGS) entry which is preliminary data.</text>
</comment>
<sequence length="2029" mass="226612">MSHPNPSGNGCSLEDCYTNLFALTDLCGIRWRKLTPEPDSLKIDPLDDPVLVAYSKCVRSDILSVWRRVPARNTDNNSHHHHHHPPPPPPQQDQLSFSKELWIFWYGDEPKGLADIISTGLAEIESGSWDKDKDKDSGLSYECRTLLFKALHNLIERCLLSKNFIRLGHWFVRPYDQYTTTERSAHLSFRFHFFLHGESQVCASIEVKQHPPVWRLTPQYLSLIQENQANFQVILAPYGLNGQLTGHSYRESDQSSRRLFEEWRQFYPVDTQEVKECDANNKLPNMVEVIVAGVRMKYPSCYVMICDNEDSPVRVQPLSVATGTSPRSQYNSSMMTPPASPCDPSLMSDVNVKLVPNTPMNGGIGDGGQYTTTGTANALSHHILERVSHHACVNSGMAKRANESNDEPAAGIWNFGEATNKMACNCVRHRKMKSSGQGKNLSGKHAKSDKLDKLERQQSRHGRNVTPFHRRSLVTDDMLQFDMNIMINQPQTNPNFCGSGANNLPPGQSTPNDPNIDTPSSPPSPLDEPQPLVNSNMEPPMPTLSPHPPSKNNAEKEFSAKNPNVTDITNSVCVPNGEFFPKQEDQPLPGNKLEQSDNSYTCTQSEAKRESVNSWLQSQQKQVEHHGLKRPPLLPTFECDKGQEDLVTDSLYNFDPLNAWIELPVKKSRIDCSNSPSHFSDLTSPTHSDAPKAPTPPPPAPDPYEFSDEASFNPNPLKSRSRKSRDDIMPRQSPCGKSDDDSGRPGEMGPFGSPPTPSGSLMRVGDLVVQSTDLDHMFDSEDSSDGDDAGVSVHALINFDDDFMSELGTSKRLEEDMKHRTCPGNIAPSELARMFPTPPSLETHKVQSPEVDMIHDTTQSITETICYRSEVSRFTPPEDMSRQDVFKPPKTAKFLSAPKYAPIELPSRQLSPVSTAPGYKPSWQYPMSVLPMEKQQPVISSYINIPSIENVSSCMSRNIPSPATFTNINSNQQRTPMSYELQSPASNASSYLNKTLNSVDNQGTNHQIPEVNSLLVNVILSDSLLNLYKDHNFDSCNICVCNFDIKGADVGPYLPDIGNSESSFKCICGFSAVVNRKYGYHSGLFYEDEVDITGIRDNRFDKRKHSLLGIDWDNGLTMSDKEEDDIPHEIVRLLIDQFTVPFLTNVSEQRLAKLTMMAATSLVSTTWDALQLQDGNDISYNALEQGIQSMENTSPTKLDDPSMRTSCLHKWPFLRGASRIPVSSQDIVNLHKSLQPILQDAIQNKRVTRMWEHSYKLQGPLSWKDFHQLAGRGSDENCEPQPIPFFLVSNDGDWLSVSPYSVRFWDKQFVEPFAKSRDIAYVVVAPENDFILSNVRDFFKELSTVYKLCRLGKHCPIAKIRDGIMRVGKTRAQKLSDESVLDDEWFKNIGDSQVAEKLRLYARVCRYILGPYLNQQKLDSALFETPEAPKPQFKTPEPTSTHPPTPENPSSNNTEEKDPTPSDSTNQEKAENHDTDSDDTNIPAIVVYMIDPFTYDNDWDELNRLSMIGLLRCYREMVKMLPEHLKNNISLQIIPLKTILGHKENSGQFQSLKSIAFSIFTTCRWNLSHTIMGRSLTGFGPAAAAEVIVKRKEVDKGGAQRLYAPPFILAPLKDKQAQLAESCGGKTENGNVLFCGYCLSEDQRWLLSVVTDERGELMETCVVNIEIPNRNRRKKASARKIGLRKLWDFLVGVVSMSNMAARLVIGRFGRIGHGELKGWSGLLSKKNLAAVSHKLKDMCGQCEVLNNGAVPSILSACLVSLEPHSSFQIMADALKAEEKMSSNCPLQTPRDASATHILVFPISATAQANSMPLQPEGQIDFNNTQLDFNDDIGLFGGIKDEDLGNMDQGMEMFADVFSGFDQMDYPVGSGNSPPGSPSGEGHGRQNSRSNGPSTGSCSTNQSDPQEEVNLLQQPLAMGYYVSTARPGPMPKWFWSGSPENAHVCPNTFKAALHVHCSSSHDEFYNHSHASRNTHPLDSHLTCDVLRFVLENYNALSWLTYDPGKNDRRSCLPVHLDMLMQMYHAVSAFI</sequence>
<comment type="subunit">
    <text evidence="9">Component of the Mediator complex.</text>
</comment>
<feature type="compositionally biased region" description="Pro residues" evidence="10">
    <location>
        <begin position="693"/>
        <end position="702"/>
    </location>
</feature>
<feature type="compositionally biased region" description="Polar residues" evidence="10">
    <location>
        <begin position="676"/>
        <end position="687"/>
    </location>
</feature>
<dbReference type="InterPro" id="IPR021643">
    <property type="entry name" value="Mediator_Med13_N"/>
</dbReference>
<feature type="compositionally biased region" description="Basic residues" evidence="10">
    <location>
        <begin position="459"/>
        <end position="471"/>
    </location>
</feature>
<dbReference type="InterPro" id="IPR051139">
    <property type="entry name" value="Mediator_complx_sub13"/>
</dbReference>
<feature type="region of interest" description="Disordered" evidence="10">
    <location>
        <begin position="490"/>
        <end position="599"/>
    </location>
</feature>
<dbReference type="GO" id="GO:0003713">
    <property type="term" value="F:transcription coactivator activity"/>
    <property type="evidence" value="ECO:0007669"/>
    <property type="project" value="TreeGrafter"/>
</dbReference>
<feature type="compositionally biased region" description="Pro residues" evidence="10">
    <location>
        <begin position="539"/>
        <end position="549"/>
    </location>
</feature>
<keyword evidence="15" id="KW-1185">Reference proteome</keyword>
<evidence type="ECO:0000256" key="6">
    <source>
        <dbReference type="ARBA" id="ARBA00023159"/>
    </source>
</evidence>
<dbReference type="InterPro" id="IPR041285">
    <property type="entry name" value="MID_MedPIWI"/>
</dbReference>
<name>A0AAN8Q0I2_PATCE</name>
<evidence type="ECO:0000256" key="2">
    <source>
        <dbReference type="ARBA" id="ARBA00009354"/>
    </source>
</evidence>
<dbReference type="Pfam" id="PF11597">
    <property type="entry name" value="Med13_N"/>
    <property type="match status" value="1"/>
</dbReference>
<feature type="compositionally biased region" description="Basic and acidic residues" evidence="10">
    <location>
        <begin position="1454"/>
        <end position="1475"/>
    </location>
</feature>
<protein>
    <recommendedName>
        <fullName evidence="3 9">Mediator of RNA polymerase II transcription subunit 13</fullName>
    </recommendedName>
</protein>
<feature type="region of interest" description="Disordered" evidence="10">
    <location>
        <begin position="74"/>
        <end position="93"/>
    </location>
</feature>
<proteinExistence type="inferred from homology"/>
<keyword evidence="6 9" id="KW-0010">Activator</keyword>
<keyword evidence="4 9" id="KW-0678">Repressor</keyword>
<evidence type="ECO:0000259" key="11">
    <source>
        <dbReference type="Pfam" id="PF06333"/>
    </source>
</evidence>
<comment type="function">
    <text evidence="9">Component of the Mediator complex, a coactivator involved in regulated transcription of nearly all RNA polymerase II-dependent genes. Mediator functions as a bridge to convey information from gene-specific regulatory proteins to the basal RNA polymerase II transcription machinery. Mediator is recruited to promoters by direct interactions with regulatory proteins and serves as a scaffold for the assembly of a functional preinitiation complex with RNA polymerase II and the general transcription factors.</text>
</comment>
<evidence type="ECO:0000313" key="14">
    <source>
        <dbReference type="EMBL" id="KAK6192153.1"/>
    </source>
</evidence>
<evidence type="ECO:0000256" key="7">
    <source>
        <dbReference type="ARBA" id="ARBA00023163"/>
    </source>
</evidence>